<dbReference type="PANTHER" id="PTHR33371:SF4">
    <property type="entry name" value="INTERMEMBRANE PHOSPHOLIPID TRANSPORT SYSTEM BINDING PROTEIN MLAD"/>
    <property type="match status" value="1"/>
</dbReference>
<feature type="domain" description="Mce/MlaD" evidence="2">
    <location>
        <begin position="29"/>
        <end position="104"/>
    </location>
</feature>
<evidence type="ECO:0000259" key="2">
    <source>
        <dbReference type="Pfam" id="PF02470"/>
    </source>
</evidence>
<evidence type="ECO:0000313" key="3">
    <source>
        <dbReference type="EMBL" id="SNR84199.1"/>
    </source>
</evidence>
<evidence type="ECO:0000313" key="4">
    <source>
        <dbReference type="Proteomes" id="UP000198348"/>
    </source>
</evidence>
<gene>
    <name evidence="3" type="ORF">SAMN06265360_12249</name>
</gene>
<dbReference type="GO" id="GO:0005548">
    <property type="term" value="F:phospholipid transporter activity"/>
    <property type="evidence" value="ECO:0007669"/>
    <property type="project" value="TreeGrafter"/>
</dbReference>
<dbReference type="RefSeq" id="WP_089303033.1">
    <property type="nucleotide sequence ID" value="NZ_FZNW01000022.1"/>
</dbReference>
<dbReference type="GO" id="GO:0005543">
    <property type="term" value="F:phospholipid binding"/>
    <property type="evidence" value="ECO:0007669"/>
    <property type="project" value="TreeGrafter"/>
</dbReference>
<evidence type="ECO:0000256" key="1">
    <source>
        <dbReference type="SAM" id="MobiDB-lite"/>
    </source>
</evidence>
<feature type="region of interest" description="Disordered" evidence="1">
    <location>
        <begin position="389"/>
        <end position="411"/>
    </location>
</feature>
<keyword evidence="4" id="KW-1185">Reference proteome</keyword>
<dbReference type="Proteomes" id="UP000198348">
    <property type="component" value="Unassembled WGS sequence"/>
</dbReference>
<organism evidence="3 4">
    <name type="scientific">Haloechinothrix alba</name>
    <dbReference type="NCBI Taxonomy" id="664784"/>
    <lineage>
        <taxon>Bacteria</taxon>
        <taxon>Bacillati</taxon>
        <taxon>Actinomycetota</taxon>
        <taxon>Actinomycetes</taxon>
        <taxon>Pseudonocardiales</taxon>
        <taxon>Pseudonocardiaceae</taxon>
        <taxon>Haloechinothrix</taxon>
    </lineage>
</organism>
<dbReference type="PANTHER" id="PTHR33371">
    <property type="entry name" value="INTERMEMBRANE PHOSPHOLIPID TRANSPORT SYSTEM BINDING PROTEIN MLAD-RELATED"/>
    <property type="match status" value="1"/>
</dbReference>
<dbReference type="AlphaFoldDB" id="A0A238ZM52"/>
<dbReference type="EMBL" id="FZNW01000022">
    <property type="protein sequence ID" value="SNR84199.1"/>
    <property type="molecule type" value="Genomic_DNA"/>
</dbReference>
<name>A0A238ZM52_9PSEU</name>
<protein>
    <submittedName>
        <fullName evidence="3">Phospholipid/cholesterol/gamma-HCH transport system substrate-binding protein</fullName>
    </submittedName>
</protein>
<proteinExistence type="predicted"/>
<reference evidence="3 4" key="1">
    <citation type="submission" date="2017-06" db="EMBL/GenBank/DDBJ databases">
        <authorList>
            <person name="Kim H.J."/>
            <person name="Triplett B.A."/>
        </authorList>
    </citation>
    <scope>NUCLEOTIDE SEQUENCE [LARGE SCALE GENOMIC DNA]</scope>
    <source>
        <strain evidence="3 4">DSM 45207</strain>
    </source>
</reference>
<dbReference type="InterPro" id="IPR003399">
    <property type="entry name" value="Mce/MlaD"/>
</dbReference>
<sequence>MHRRILMTAVVAVLAIAVSATTFITLDRSYTLTVMMPNASNLVEGGSVMRDGYEAGSISEISTEDGKAKVRLELDDEFAPLREGATVEVSWKAVLSERRLVIDDGPSGNEELPSGSMLTEEMAAPVELDQVLAILDEPTRDKLKALVDDVEGTLDEREAEINDTLTTAGPALESLGSVLRGIGSDGAAIKELITQLNSTMSIVEQRDQEVERVVSALGETTAETVEQHQQLGETLERLPEIVRQADSTLKRVPGAVDATVPLLEDLSPVTERMTSVSGNLRPVLGDLRPAVAELRPTLSALSELLEYTPGLLDTGRSTFPDAAKASRDADDALSFLRPYTPELAGFLSNWGSASGSYDANGHYARFFIQSGLEGANVNPGITGAGVEKDMTPMPGDAVDQPWTDAFGSGMR</sequence>
<dbReference type="Pfam" id="PF02470">
    <property type="entry name" value="MlaD"/>
    <property type="match status" value="1"/>
</dbReference>
<accession>A0A238ZM52</accession>
<dbReference type="OrthoDB" id="5241082at2"/>
<dbReference type="InterPro" id="IPR052336">
    <property type="entry name" value="MlaD_Phospholipid_Transporter"/>
</dbReference>